<dbReference type="Pfam" id="PF02709">
    <property type="entry name" value="Glyco_transf_7C"/>
    <property type="match status" value="1"/>
</dbReference>
<dbReference type="GO" id="GO:0004653">
    <property type="term" value="F:polypeptide N-acetylgalactosaminyltransferase activity"/>
    <property type="evidence" value="ECO:0007669"/>
    <property type="project" value="TreeGrafter"/>
</dbReference>
<evidence type="ECO:0000259" key="5">
    <source>
        <dbReference type="Pfam" id="PF00535"/>
    </source>
</evidence>
<sequence length="1170" mass="130100">MLELLLRLVIVHMPQTAADDGIESQSEGGFDRDLEGADTGSDSSQEAEAVPRGPASPVKTSPAASASSSWTIVKEDPHLASPSPSVKSPVKSPWLVRFKMRGSELQVLGEAQHVDYADSALRQKRTTPQVLHGNLLYELLTEFVDAAAVAGQTKYDWKRWTRFAKAGNLSVAEWQELHRMGFSDSGAHPEPLPVMADSEELWTYPWLKADTVFPVGFYQDPENCGPQDMSDFATARAVTVHNRYRAVIARWLGRRLPGCRADELCEQLIEETPVEHLRSRTFLAESTIGVVHVLRFTKYLKLGASHLEPCQKSRDQGLTARLQSYKRQYASEDCRLESLPVVVGRTAAHSLLLEGFLHRYMRRCYPDMVISQSDSIKLYSLDAQDVLLRQLHCLAQCSARQLKVWKQWLETRVLGSADDNLPEENSWLVPGGALAAGVTPDLLTSLLSIGATLCEIWIWLSALTSSKRRSPPWRSFFLRLAGLCTLQLWSLLLHESMRPDDADQPAEPVQSEKPANFDAPMMRGSKAKSMVVPPKMSAPSPSPRPLAAVEVETPRIARASLAAVGEGNFVVDAEPEDLKWSPRTISVVLPCAEERDLAFKTVKSVFDETPTDILHEIVVVDDGSNPPLSETHLNSDVQKKYKILIKRHDRTVGLIGAKKTGGDAATGDIIVFFDCHVAPQPRWHEDFMKLIAENYRRMVIPQITALDIDSWTQIGRGGGMSKCYLTWDGDFKWGGTDDMYMGMLSGGLAGMSRQWWDESGGYDDKMLGWGGENIDQGVRMWVCGGEIVAAPNSQVAHMWRTGSAKTSARYKHVGDTIYNRARAINAWLEEFSAKLDDYPNFAHRKSSGGANWFGDMSTFNNVKKRLNGCRPFAWYLKRFKVVYEDAGLIPPEIFMIREEQSGLCLRYMGGAGTSGSGSEGVRLENCDQNNHRFFWHLGNRNKKTKKCCSGLRAWNTDQCLQGGQSGGRGITGICELSGTNPSQAWSLTSDGLLKKGSSCLGPANTQTPGLKEAPCVSFRNKGGSRFSKMSSQIPLETKLYRKAQQEHLEVFARLNAELNVGAPSDMPKRCLEPGRSCIKLYWKGSTQCLDAEAQWVESQEDCGYYIYENQGLKQAETMACLDTWSDEDVNTWGLYECHGGNNQKFVQSDGQVFCAYVDIGSEQCFEGRAK</sequence>
<feature type="region of interest" description="Disordered" evidence="3">
    <location>
        <begin position="500"/>
        <end position="520"/>
    </location>
</feature>
<feature type="compositionally biased region" description="Low complexity" evidence="3">
    <location>
        <begin position="55"/>
        <end position="69"/>
    </location>
</feature>
<dbReference type="PANTHER" id="PTHR11675:SF119">
    <property type="entry name" value="POLYPEPTIDE N-ACETYLGALACTOSAMINYLTRANSFERASE 2"/>
    <property type="match status" value="1"/>
</dbReference>
<dbReference type="GO" id="GO:0005794">
    <property type="term" value="C:Golgi apparatus"/>
    <property type="evidence" value="ECO:0007669"/>
    <property type="project" value="TreeGrafter"/>
</dbReference>
<dbReference type="PANTHER" id="PTHR11675">
    <property type="entry name" value="N-ACETYLGALACTOSAMINYLTRANSFERASE"/>
    <property type="match status" value="1"/>
</dbReference>
<evidence type="ECO:0000313" key="7">
    <source>
        <dbReference type="EMBL" id="OLQ12406.1"/>
    </source>
</evidence>
<evidence type="ECO:0000259" key="6">
    <source>
        <dbReference type="Pfam" id="PF02709"/>
    </source>
</evidence>
<dbReference type="InterPro" id="IPR029044">
    <property type="entry name" value="Nucleotide-diphossugar_trans"/>
</dbReference>
<evidence type="ECO:0000256" key="3">
    <source>
        <dbReference type="SAM" id="MobiDB-lite"/>
    </source>
</evidence>
<dbReference type="Pfam" id="PF00535">
    <property type="entry name" value="Glycos_transf_2"/>
    <property type="match status" value="1"/>
</dbReference>
<proteinExistence type="predicted"/>
<dbReference type="Gene3D" id="3.90.550.10">
    <property type="entry name" value="Spore Coat Polysaccharide Biosynthesis Protein SpsA, Chain A"/>
    <property type="match status" value="1"/>
</dbReference>
<dbReference type="Proteomes" id="UP000186817">
    <property type="component" value="Unassembled WGS sequence"/>
</dbReference>
<dbReference type="OrthoDB" id="330637at2759"/>
<dbReference type="GO" id="GO:0006493">
    <property type="term" value="P:protein O-linked glycosylation"/>
    <property type="evidence" value="ECO:0007669"/>
    <property type="project" value="TreeGrafter"/>
</dbReference>
<keyword evidence="4" id="KW-0732">Signal</keyword>
<feature type="domain" description="Galactosyltransferase C-terminal" evidence="6">
    <location>
        <begin position="745"/>
        <end position="792"/>
    </location>
</feature>
<evidence type="ECO:0000313" key="8">
    <source>
        <dbReference type="Proteomes" id="UP000186817"/>
    </source>
</evidence>
<keyword evidence="8" id="KW-1185">Reference proteome</keyword>
<feature type="chain" id="PRO_5012503166" evidence="4">
    <location>
        <begin position="19"/>
        <end position="1170"/>
    </location>
</feature>
<dbReference type="AlphaFoldDB" id="A0A1Q9EY78"/>
<feature type="region of interest" description="Disordered" evidence="3">
    <location>
        <begin position="19"/>
        <end position="70"/>
    </location>
</feature>
<organism evidence="7 8">
    <name type="scientific">Symbiodinium microadriaticum</name>
    <name type="common">Dinoflagellate</name>
    <name type="synonym">Zooxanthella microadriatica</name>
    <dbReference type="NCBI Taxonomy" id="2951"/>
    <lineage>
        <taxon>Eukaryota</taxon>
        <taxon>Sar</taxon>
        <taxon>Alveolata</taxon>
        <taxon>Dinophyceae</taxon>
        <taxon>Suessiales</taxon>
        <taxon>Symbiodiniaceae</taxon>
        <taxon>Symbiodinium</taxon>
    </lineage>
</organism>
<dbReference type="InterPro" id="IPR001173">
    <property type="entry name" value="Glyco_trans_2-like"/>
</dbReference>
<name>A0A1Q9EY78_SYMMI</name>
<dbReference type="SUPFAM" id="SSF53448">
    <property type="entry name" value="Nucleotide-diphospho-sugar transferases"/>
    <property type="match status" value="1"/>
</dbReference>
<dbReference type="EMBL" id="LSRX01000044">
    <property type="protein sequence ID" value="OLQ12406.1"/>
    <property type="molecule type" value="Genomic_DNA"/>
</dbReference>
<dbReference type="InterPro" id="IPR027791">
    <property type="entry name" value="Galactosyl_T_C"/>
</dbReference>
<evidence type="ECO:0000256" key="1">
    <source>
        <dbReference type="ARBA" id="ARBA00022679"/>
    </source>
</evidence>
<protein>
    <submittedName>
        <fullName evidence="7">Inactive polypeptide N-acetylgalactosaminyltransferase-like protein 5</fullName>
    </submittedName>
</protein>
<keyword evidence="2" id="KW-1015">Disulfide bond</keyword>
<keyword evidence="1 7" id="KW-0808">Transferase</keyword>
<evidence type="ECO:0000256" key="4">
    <source>
        <dbReference type="SAM" id="SignalP"/>
    </source>
</evidence>
<dbReference type="PROSITE" id="PS50231">
    <property type="entry name" value="RICIN_B_LECTIN"/>
    <property type="match status" value="1"/>
</dbReference>
<evidence type="ECO:0000256" key="2">
    <source>
        <dbReference type="ARBA" id="ARBA00023157"/>
    </source>
</evidence>
<accession>A0A1Q9EY78</accession>
<dbReference type="SUPFAM" id="SSF50370">
    <property type="entry name" value="Ricin B-like lectins"/>
    <property type="match status" value="2"/>
</dbReference>
<feature type="signal peptide" evidence="4">
    <location>
        <begin position="1"/>
        <end position="18"/>
    </location>
</feature>
<feature type="domain" description="Glycosyltransferase 2-like" evidence="5">
    <location>
        <begin position="586"/>
        <end position="710"/>
    </location>
</feature>
<gene>
    <name evidence="7" type="primary">GALNTL5</name>
    <name evidence="7" type="ORF">AK812_SmicGene3712</name>
</gene>
<dbReference type="InterPro" id="IPR035992">
    <property type="entry name" value="Ricin_B-like_lectins"/>
</dbReference>
<comment type="caution">
    <text evidence="7">The sequence shown here is derived from an EMBL/GenBank/DDBJ whole genome shotgun (WGS) entry which is preliminary data.</text>
</comment>
<reference evidence="7 8" key="1">
    <citation type="submission" date="2016-02" db="EMBL/GenBank/DDBJ databases">
        <title>Genome analysis of coral dinoflagellate symbionts highlights evolutionary adaptations to a symbiotic lifestyle.</title>
        <authorList>
            <person name="Aranda M."/>
            <person name="Li Y."/>
            <person name="Liew Y.J."/>
            <person name="Baumgarten S."/>
            <person name="Simakov O."/>
            <person name="Wilson M."/>
            <person name="Piel J."/>
            <person name="Ashoor H."/>
            <person name="Bougouffa S."/>
            <person name="Bajic V.B."/>
            <person name="Ryu T."/>
            <person name="Ravasi T."/>
            <person name="Bayer T."/>
            <person name="Micklem G."/>
            <person name="Kim H."/>
            <person name="Bhak J."/>
            <person name="Lajeunesse T.C."/>
            <person name="Voolstra C.R."/>
        </authorList>
    </citation>
    <scope>NUCLEOTIDE SEQUENCE [LARGE SCALE GENOMIC DNA]</scope>
    <source>
        <strain evidence="7 8">CCMP2467</strain>
    </source>
</reference>